<dbReference type="InterPro" id="IPR036852">
    <property type="entry name" value="Peptidase_S8/S53_dom_sf"/>
</dbReference>
<sequence>MPKLERLLRSCSVSSASNLTTRRLIGLKHRSHYKSCIQELSKHGIKPSKKMPGGHVICCHIDKRRMKQLQSLTEHPSVKYVEPDFKISAHGLGVARSAPKRITTHVPSTRRMGLPAATSTTRVSQKSKPLLKGNIYKPSAACPAGVTWNVCRVQAPDVWSDTRGNGVGIGIIDTGIAKHPDLRISGGVNTIDGSSFLDDNGHGTHVAGVAAARGTNNQIPGVAPKAKLYAVKALDANGEGYVSDIIKGIDWCIAKKIPVINMSIGLQGASSEALREAIQRARSNGIVIVASAGNSGPNSGGIDEPASYPETIAVAASTKANKIASYSSRGKGIIITAPGDNIRSTWLHNGYTTLSGTSMASPHVAGGAALLLAHEPTLKPSQVSSRLRSTAKELSGSSNLSQGSGLIQVDRAINKKSSTNRTRVSSVCKCRKTGRPLTNSCICKTGKSANRKNK</sequence>
<evidence type="ECO:0000256" key="4">
    <source>
        <dbReference type="ARBA" id="ARBA00022801"/>
    </source>
</evidence>
<dbReference type="InterPro" id="IPR050131">
    <property type="entry name" value="Peptidase_S8_subtilisin-like"/>
</dbReference>
<evidence type="ECO:0000256" key="1">
    <source>
        <dbReference type="ARBA" id="ARBA00011073"/>
    </source>
</evidence>
<evidence type="ECO:0000313" key="11">
    <source>
        <dbReference type="Proteomes" id="UP001596047"/>
    </source>
</evidence>
<dbReference type="PROSITE" id="PS00136">
    <property type="entry name" value="SUBTILASE_ASP"/>
    <property type="match status" value="1"/>
</dbReference>
<keyword evidence="2 6" id="KW-0645">Protease</keyword>
<dbReference type="InterPro" id="IPR034202">
    <property type="entry name" value="Subtilisin_Carlsberg-like"/>
</dbReference>
<name>A0ABW0W3E3_9BACL</name>
<evidence type="ECO:0000256" key="3">
    <source>
        <dbReference type="ARBA" id="ARBA00022723"/>
    </source>
</evidence>
<evidence type="ECO:0000256" key="8">
    <source>
        <dbReference type="SAM" id="MobiDB-lite"/>
    </source>
</evidence>
<gene>
    <name evidence="10" type="ORF">ACFPYJ_17575</name>
</gene>
<dbReference type="Proteomes" id="UP001596047">
    <property type="component" value="Unassembled WGS sequence"/>
</dbReference>
<proteinExistence type="inferred from homology"/>
<evidence type="ECO:0000259" key="9">
    <source>
        <dbReference type="Pfam" id="PF00082"/>
    </source>
</evidence>
<accession>A0ABW0W3E3</accession>
<feature type="region of interest" description="Disordered" evidence="8">
    <location>
        <begin position="381"/>
        <end position="401"/>
    </location>
</feature>
<evidence type="ECO:0000256" key="5">
    <source>
        <dbReference type="ARBA" id="ARBA00022825"/>
    </source>
</evidence>
<dbReference type="Gene3D" id="3.40.50.200">
    <property type="entry name" value="Peptidase S8/S53 domain"/>
    <property type="match status" value="1"/>
</dbReference>
<keyword evidence="4 6" id="KW-0378">Hydrolase</keyword>
<keyword evidence="11" id="KW-1185">Reference proteome</keyword>
<dbReference type="PANTHER" id="PTHR43806">
    <property type="entry name" value="PEPTIDASE S8"/>
    <property type="match status" value="1"/>
</dbReference>
<dbReference type="SUPFAM" id="SSF52743">
    <property type="entry name" value="Subtilisin-like"/>
    <property type="match status" value="1"/>
</dbReference>
<feature type="active site" description="Charge relay system" evidence="6">
    <location>
        <position position="358"/>
    </location>
</feature>
<reference evidence="11" key="1">
    <citation type="journal article" date="2019" name="Int. J. Syst. Evol. Microbiol.">
        <title>The Global Catalogue of Microorganisms (GCM) 10K type strain sequencing project: providing services to taxonomists for standard genome sequencing and annotation.</title>
        <authorList>
            <consortium name="The Broad Institute Genomics Platform"/>
            <consortium name="The Broad Institute Genome Sequencing Center for Infectious Disease"/>
            <person name="Wu L."/>
            <person name="Ma J."/>
        </authorList>
    </citation>
    <scope>NUCLEOTIDE SEQUENCE [LARGE SCALE GENOMIC DNA]</scope>
    <source>
        <strain evidence="11">CGMCC 1.3240</strain>
    </source>
</reference>
<dbReference type="EMBL" id="JBHSOW010000063">
    <property type="protein sequence ID" value="MFC5650890.1"/>
    <property type="molecule type" value="Genomic_DNA"/>
</dbReference>
<comment type="similarity">
    <text evidence="1 6 7">Belongs to the peptidase S8 family.</text>
</comment>
<dbReference type="RefSeq" id="WP_379189472.1">
    <property type="nucleotide sequence ID" value="NZ_JBHSOW010000063.1"/>
</dbReference>
<dbReference type="PANTHER" id="PTHR43806:SF11">
    <property type="entry name" value="CEREVISIN-RELATED"/>
    <property type="match status" value="1"/>
</dbReference>
<comment type="caution">
    <text evidence="10">The sequence shown here is derived from an EMBL/GenBank/DDBJ whole genome shotgun (WGS) entry which is preliminary data.</text>
</comment>
<feature type="active site" description="Charge relay system" evidence="6">
    <location>
        <position position="173"/>
    </location>
</feature>
<protein>
    <submittedName>
        <fullName evidence="10">S8 family peptidase</fullName>
    </submittedName>
</protein>
<feature type="domain" description="Peptidase S8/S53" evidence="9">
    <location>
        <begin position="164"/>
        <end position="405"/>
    </location>
</feature>
<feature type="active site" description="Charge relay system" evidence="6">
    <location>
        <position position="202"/>
    </location>
</feature>
<dbReference type="PROSITE" id="PS00138">
    <property type="entry name" value="SUBTILASE_SER"/>
    <property type="match status" value="1"/>
</dbReference>
<evidence type="ECO:0000256" key="2">
    <source>
        <dbReference type="ARBA" id="ARBA00022670"/>
    </source>
</evidence>
<organism evidence="10 11">
    <name type="scientific">Paenibacillus solisilvae</name>
    <dbReference type="NCBI Taxonomy" id="2486751"/>
    <lineage>
        <taxon>Bacteria</taxon>
        <taxon>Bacillati</taxon>
        <taxon>Bacillota</taxon>
        <taxon>Bacilli</taxon>
        <taxon>Bacillales</taxon>
        <taxon>Paenibacillaceae</taxon>
        <taxon>Paenibacillus</taxon>
    </lineage>
</organism>
<keyword evidence="3" id="KW-0479">Metal-binding</keyword>
<dbReference type="CDD" id="cd07477">
    <property type="entry name" value="Peptidases_S8_Subtilisin_subset"/>
    <property type="match status" value="1"/>
</dbReference>
<keyword evidence="5 6" id="KW-0720">Serine protease</keyword>
<dbReference type="PROSITE" id="PS00137">
    <property type="entry name" value="SUBTILASE_HIS"/>
    <property type="match status" value="1"/>
</dbReference>
<dbReference type="InterPro" id="IPR023827">
    <property type="entry name" value="Peptidase_S8_Asp-AS"/>
</dbReference>
<dbReference type="InterPro" id="IPR000209">
    <property type="entry name" value="Peptidase_S8/S53_dom"/>
</dbReference>
<dbReference type="PROSITE" id="PS51892">
    <property type="entry name" value="SUBTILASE"/>
    <property type="match status" value="1"/>
</dbReference>
<evidence type="ECO:0000313" key="10">
    <source>
        <dbReference type="EMBL" id="MFC5650890.1"/>
    </source>
</evidence>
<evidence type="ECO:0000256" key="7">
    <source>
        <dbReference type="RuleBase" id="RU003355"/>
    </source>
</evidence>
<dbReference type="Pfam" id="PF00082">
    <property type="entry name" value="Peptidase_S8"/>
    <property type="match status" value="1"/>
</dbReference>
<dbReference type="InterPro" id="IPR015500">
    <property type="entry name" value="Peptidase_S8_subtilisin-rel"/>
</dbReference>
<dbReference type="InterPro" id="IPR022398">
    <property type="entry name" value="Peptidase_S8_His-AS"/>
</dbReference>
<evidence type="ECO:0000256" key="6">
    <source>
        <dbReference type="PROSITE-ProRule" id="PRU01240"/>
    </source>
</evidence>
<dbReference type="InterPro" id="IPR023828">
    <property type="entry name" value="Peptidase_S8_Ser-AS"/>
</dbReference>
<dbReference type="PRINTS" id="PR00723">
    <property type="entry name" value="SUBTILISIN"/>
</dbReference>